<evidence type="ECO:0000256" key="5">
    <source>
        <dbReference type="SAM" id="Phobius"/>
    </source>
</evidence>
<evidence type="ECO:0000313" key="7">
    <source>
        <dbReference type="EMBL" id="CAH0379504.1"/>
    </source>
</evidence>
<comment type="subcellular location">
    <subcellularLocation>
        <location evidence="1">Lipid droplet</location>
    </subcellularLocation>
</comment>
<feature type="transmembrane region" description="Helical" evidence="5">
    <location>
        <begin position="180"/>
        <end position="198"/>
    </location>
</feature>
<dbReference type="AlphaFoldDB" id="A0A7S4E724"/>
<evidence type="ECO:0008006" key="9">
    <source>
        <dbReference type="Google" id="ProtNLM"/>
    </source>
</evidence>
<evidence type="ECO:0000256" key="2">
    <source>
        <dbReference type="ARBA" id="ARBA00008300"/>
    </source>
</evidence>
<dbReference type="Proteomes" id="UP000789595">
    <property type="component" value="Unassembled WGS sequence"/>
</dbReference>
<organism evidence="6">
    <name type="scientific">Pelagomonas calceolata</name>
    <dbReference type="NCBI Taxonomy" id="35677"/>
    <lineage>
        <taxon>Eukaryota</taxon>
        <taxon>Sar</taxon>
        <taxon>Stramenopiles</taxon>
        <taxon>Ochrophyta</taxon>
        <taxon>Pelagophyceae</taxon>
        <taxon>Pelagomonadales</taxon>
        <taxon>Pelagomonadaceae</taxon>
        <taxon>Pelagomonas</taxon>
    </lineage>
</organism>
<accession>A0A7S4E724</accession>
<dbReference type="InterPro" id="IPR029058">
    <property type="entry name" value="AB_hydrolase_fold"/>
</dbReference>
<dbReference type="Gene3D" id="3.40.50.1820">
    <property type="entry name" value="alpha/beta hydrolase"/>
    <property type="match status" value="1"/>
</dbReference>
<proteinExistence type="inferred from homology"/>
<evidence type="ECO:0000313" key="8">
    <source>
        <dbReference type="Proteomes" id="UP000789595"/>
    </source>
</evidence>
<keyword evidence="5" id="KW-0812">Transmembrane</keyword>
<dbReference type="InterPro" id="IPR019363">
    <property type="entry name" value="LDAH"/>
</dbReference>
<sequence>MALYYIGAFMAVRALPSAFDRARSAEKDFDVLRHTGGSDGPRVLFVGGNPGVARFYAAAAQELADATRGDVTVLGLRGFVDGRRVSRHWWGDASRWALNRPRGAFSVDEQIKHVAGAIDGERALAEGQGRRLVVVGHSIGGYFALKAQRDVPVVCVTPYLENREADPAFRKLRRLVTSPLAPVLAFSLASFSTLLGIVPKVVRRRLLRAAGATAGMDRVHEDVTAETMCGFGNVVTMLGLARDEMRVLHKPFDGPYPAGLVLFDDPPDVWCAAKGPLVDRAREAGALIRKVSAPHAFGTRSDARHRVVATVAELVAAVAAPTTTTPS</sequence>
<evidence type="ECO:0000256" key="1">
    <source>
        <dbReference type="ARBA" id="ARBA00004502"/>
    </source>
</evidence>
<reference evidence="7" key="2">
    <citation type="submission" date="2021-11" db="EMBL/GenBank/DDBJ databases">
        <authorList>
            <consortium name="Genoscope - CEA"/>
            <person name="William W."/>
        </authorList>
    </citation>
    <scope>NUCLEOTIDE SEQUENCE</scope>
</reference>
<dbReference type="EMBL" id="CAKKNE010000006">
    <property type="protein sequence ID" value="CAH0379504.1"/>
    <property type="molecule type" value="Genomic_DNA"/>
</dbReference>
<dbReference type="EMBL" id="HBIW01010583">
    <property type="protein sequence ID" value="CAE0693589.1"/>
    <property type="molecule type" value="Transcribed_RNA"/>
</dbReference>
<evidence type="ECO:0000256" key="4">
    <source>
        <dbReference type="ARBA" id="ARBA00022801"/>
    </source>
</evidence>
<dbReference type="PANTHER" id="PTHR13390">
    <property type="entry name" value="LIPASE"/>
    <property type="match status" value="1"/>
</dbReference>
<protein>
    <recommendedName>
        <fullName evidence="9">AB hydrolase-1 domain-containing protein</fullName>
    </recommendedName>
</protein>
<name>A0A7S4E724_9STRA</name>
<keyword evidence="4" id="KW-0378">Hydrolase</keyword>
<dbReference type="SUPFAM" id="SSF53474">
    <property type="entry name" value="alpha/beta-Hydrolases"/>
    <property type="match status" value="1"/>
</dbReference>
<keyword evidence="5" id="KW-1133">Transmembrane helix</keyword>
<evidence type="ECO:0000313" key="6">
    <source>
        <dbReference type="EMBL" id="CAE0693589.1"/>
    </source>
</evidence>
<dbReference type="GO" id="GO:0016298">
    <property type="term" value="F:lipase activity"/>
    <property type="evidence" value="ECO:0007669"/>
    <property type="project" value="InterPro"/>
</dbReference>
<dbReference type="GO" id="GO:0005811">
    <property type="term" value="C:lipid droplet"/>
    <property type="evidence" value="ECO:0007669"/>
    <property type="project" value="UniProtKB-SubCell"/>
</dbReference>
<dbReference type="GO" id="GO:0019915">
    <property type="term" value="P:lipid storage"/>
    <property type="evidence" value="ECO:0007669"/>
    <property type="project" value="InterPro"/>
</dbReference>
<reference evidence="6" key="1">
    <citation type="submission" date="2021-01" db="EMBL/GenBank/DDBJ databases">
        <authorList>
            <person name="Corre E."/>
            <person name="Pelletier E."/>
            <person name="Niang G."/>
            <person name="Scheremetjew M."/>
            <person name="Finn R."/>
            <person name="Kale V."/>
            <person name="Holt S."/>
            <person name="Cochrane G."/>
            <person name="Meng A."/>
            <person name="Brown T."/>
            <person name="Cohen L."/>
        </authorList>
    </citation>
    <scope>NUCLEOTIDE SEQUENCE</scope>
    <source>
        <strain evidence="6">CCMP1756</strain>
    </source>
</reference>
<evidence type="ECO:0000256" key="3">
    <source>
        <dbReference type="ARBA" id="ARBA00022677"/>
    </source>
</evidence>
<keyword evidence="3" id="KW-0551">Lipid droplet</keyword>
<dbReference type="OrthoDB" id="448051at2759"/>
<gene>
    <name evidence="6" type="ORF">PCAL00307_LOCUS9025</name>
    <name evidence="7" type="ORF">PECAL_6P11290</name>
</gene>
<keyword evidence="8" id="KW-1185">Reference proteome</keyword>
<comment type="similarity">
    <text evidence="2">Belongs to the AB hydrolase superfamily. LDAH family.</text>
</comment>
<dbReference type="PANTHER" id="PTHR13390:SF0">
    <property type="entry name" value="LIPID DROPLET-ASSOCIATED HYDROLASE"/>
    <property type="match status" value="1"/>
</dbReference>
<dbReference type="Pfam" id="PF10230">
    <property type="entry name" value="LIDHydrolase"/>
    <property type="match status" value="1"/>
</dbReference>
<keyword evidence="5" id="KW-0472">Membrane</keyword>